<proteinExistence type="predicted"/>
<accession>A0A6B8RW62</accession>
<evidence type="ECO:0008006" key="3">
    <source>
        <dbReference type="Google" id="ProtNLM"/>
    </source>
</evidence>
<dbReference type="Proteomes" id="UP000426246">
    <property type="component" value="Chromosome"/>
</dbReference>
<reference evidence="2" key="1">
    <citation type="submission" date="2018-11" db="EMBL/GenBank/DDBJ databases">
        <title>Complete genome sequence of Paenibacillus sp. ML311-T8.</title>
        <authorList>
            <person name="Nam Y.-D."/>
            <person name="Kang J."/>
            <person name="Chung W.-H."/>
            <person name="Park Y.S."/>
        </authorList>
    </citation>
    <scope>NUCLEOTIDE SEQUENCE [LARGE SCALE GENOMIC DNA]</scope>
    <source>
        <strain evidence="2">ML311-T8</strain>
    </source>
</reference>
<evidence type="ECO:0000313" key="1">
    <source>
        <dbReference type="EMBL" id="QGR00168.1"/>
    </source>
</evidence>
<dbReference type="KEGG" id="ppsc:EHS13_19845"/>
<organism evidence="1 2">
    <name type="scientific">Paenibacillus psychroresistens</name>
    <dbReference type="NCBI Taxonomy" id="1778678"/>
    <lineage>
        <taxon>Bacteria</taxon>
        <taxon>Bacillati</taxon>
        <taxon>Bacillota</taxon>
        <taxon>Bacilli</taxon>
        <taxon>Bacillales</taxon>
        <taxon>Paenibacillaceae</taxon>
        <taxon>Paenibacillus</taxon>
    </lineage>
</organism>
<protein>
    <recommendedName>
        <fullName evidence="3">YgiT-type zinc finger protein</fullName>
    </recommendedName>
</protein>
<dbReference type="AlphaFoldDB" id="A0A6B8RW62"/>
<name>A0A6B8RW62_9BACL</name>
<dbReference type="OrthoDB" id="2974439at2"/>
<gene>
    <name evidence="1" type="ORF">EHS13_19845</name>
</gene>
<keyword evidence="2" id="KW-1185">Reference proteome</keyword>
<evidence type="ECO:0000313" key="2">
    <source>
        <dbReference type="Proteomes" id="UP000426246"/>
    </source>
</evidence>
<dbReference type="EMBL" id="CP034235">
    <property type="protein sequence ID" value="QGR00168.1"/>
    <property type="molecule type" value="Genomic_DNA"/>
</dbReference>
<sequence>MSKLCKCGHKMNIRLRTVIYKNRIEIDNVPIYTCDSCSKSEVFQPVKSELTELISQFGSNPEKKQFFFNETNELAFLLMIASQNEYKHTSVDKILEYRINELLDLLLLARSLQDDRWVEDILKRLSQITLQSLNTYDLT</sequence>